<evidence type="ECO:0000313" key="1">
    <source>
        <dbReference type="EMBL" id="MFC5193005.1"/>
    </source>
</evidence>
<keyword evidence="2" id="KW-1185">Reference proteome</keyword>
<dbReference type="EMBL" id="JBHSKS010000012">
    <property type="protein sequence ID" value="MFC5193005.1"/>
    <property type="molecule type" value="Genomic_DNA"/>
</dbReference>
<dbReference type="Proteomes" id="UP001596163">
    <property type="component" value="Unassembled WGS sequence"/>
</dbReference>
<reference evidence="2" key="1">
    <citation type="journal article" date="2019" name="Int. J. Syst. Evol. Microbiol.">
        <title>The Global Catalogue of Microorganisms (GCM) 10K type strain sequencing project: providing services to taxonomists for standard genome sequencing and annotation.</title>
        <authorList>
            <consortium name="The Broad Institute Genomics Platform"/>
            <consortium name="The Broad Institute Genome Sequencing Center for Infectious Disease"/>
            <person name="Wu L."/>
            <person name="Ma J."/>
        </authorList>
    </citation>
    <scope>NUCLEOTIDE SEQUENCE [LARGE SCALE GENOMIC DNA]</scope>
    <source>
        <strain evidence="2">CGMCC 1.7030</strain>
    </source>
</reference>
<name>A0ABW0C052_9BACT</name>
<proteinExistence type="predicted"/>
<dbReference type="SUPFAM" id="SSF101898">
    <property type="entry name" value="NHL repeat"/>
    <property type="match status" value="1"/>
</dbReference>
<accession>A0ABW0C052</accession>
<dbReference type="RefSeq" id="WP_377916555.1">
    <property type="nucleotide sequence ID" value="NZ_JBHSKS010000012.1"/>
</dbReference>
<evidence type="ECO:0000313" key="2">
    <source>
        <dbReference type="Proteomes" id="UP001596163"/>
    </source>
</evidence>
<sequence>MQILWSCGEKPTEGTSPQTFDLVMLDSIEVKEIHGFFSRPSSVHLINDTLIGVESFQNKGIWVIDNRTGQEVYSILPEEENGLSFRPTKCYWAEYPRISVFDGATKRIHIFDFNNEKGKRHINSLILNTPDDLWFKPILMGIFIKKGEHYYIEHSTNKVPFTSNKYFELTNHLVGIYSSEGEHLKNYIPFPDQLRNLTKFIGPGKLFTSGLSDDGDIYISFPFTKTISIFDSSNLDKPVQLIRYPDSPIFQFDIPFLETEVDNTIGTLKYYSEAHYFNDFKFDQDGFVLQSIMKGEENTLTHFLKYDRIDEKWSESSSTFDLLNLGELAGIKNDTLILVDASMMNKDKKFIKRAVLRPIEE</sequence>
<organism evidence="1 2">
    <name type="scientific">Algoriphagus aquatilis</name>
    <dbReference type="NCBI Taxonomy" id="490186"/>
    <lineage>
        <taxon>Bacteria</taxon>
        <taxon>Pseudomonadati</taxon>
        <taxon>Bacteroidota</taxon>
        <taxon>Cytophagia</taxon>
        <taxon>Cytophagales</taxon>
        <taxon>Cyclobacteriaceae</taxon>
        <taxon>Algoriphagus</taxon>
    </lineage>
</organism>
<protein>
    <recommendedName>
        <fullName evidence="3">6-bladed beta-propeller protein</fullName>
    </recommendedName>
</protein>
<gene>
    <name evidence="1" type="ORF">ACFPIK_14610</name>
</gene>
<comment type="caution">
    <text evidence="1">The sequence shown here is derived from an EMBL/GenBank/DDBJ whole genome shotgun (WGS) entry which is preliminary data.</text>
</comment>
<evidence type="ECO:0008006" key="3">
    <source>
        <dbReference type="Google" id="ProtNLM"/>
    </source>
</evidence>